<dbReference type="EMBL" id="CAMXCT030000557">
    <property type="protein sequence ID" value="CAL4767687.1"/>
    <property type="molecule type" value="Genomic_DNA"/>
</dbReference>
<feature type="compositionally biased region" description="Basic and acidic residues" evidence="1">
    <location>
        <begin position="983"/>
        <end position="1014"/>
    </location>
</feature>
<comment type="caution">
    <text evidence="2">The sequence shown here is derived from an EMBL/GenBank/DDBJ whole genome shotgun (WGS) entry which is preliminary data.</text>
</comment>
<dbReference type="AlphaFoldDB" id="A0A9P1FN22"/>
<evidence type="ECO:0000256" key="1">
    <source>
        <dbReference type="SAM" id="MobiDB-lite"/>
    </source>
</evidence>
<dbReference type="EMBL" id="CAMXCT010000557">
    <property type="protein sequence ID" value="CAI3980375.1"/>
    <property type="molecule type" value="Genomic_DNA"/>
</dbReference>
<evidence type="ECO:0000313" key="3">
    <source>
        <dbReference type="EMBL" id="CAL4767687.1"/>
    </source>
</evidence>
<keyword evidence="4" id="KW-1185">Reference proteome</keyword>
<evidence type="ECO:0000313" key="4">
    <source>
        <dbReference type="Proteomes" id="UP001152797"/>
    </source>
</evidence>
<dbReference type="Proteomes" id="UP001152797">
    <property type="component" value="Unassembled WGS sequence"/>
</dbReference>
<dbReference type="OrthoDB" id="446733at2759"/>
<name>A0A9P1FN22_9DINO</name>
<reference evidence="2" key="1">
    <citation type="submission" date="2022-10" db="EMBL/GenBank/DDBJ databases">
        <authorList>
            <person name="Chen Y."/>
            <person name="Dougan E. K."/>
            <person name="Chan C."/>
            <person name="Rhodes N."/>
            <person name="Thang M."/>
        </authorList>
    </citation>
    <scope>NUCLEOTIDE SEQUENCE</scope>
</reference>
<proteinExistence type="predicted"/>
<feature type="compositionally biased region" description="Basic and acidic residues" evidence="1">
    <location>
        <begin position="1028"/>
        <end position="1050"/>
    </location>
</feature>
<organism evidence="2">
    <name type="scientific">Cladocopium goreaui</name>
    <dbReference type="NCBI Taxonomy" id="2562237"/>
    <lineage>
        <taxon>Eukaryota</taxon>
        <taxon>Sar</taxon>
        <taxon>Alveolata</taxon>
        <taxon>Dinophyceae</taxon>
        <taxon>Suessiales</taxon>
        <taxon>Symbiodiniaceae</taxon>
        <taxon>Cladocopium</taxon>
    </lineage>
</organism>
<accession>A0A9P1FN22</accession>
<feature type="compositionally biased region" description="Low complexity" evidence="1">
    <location>
        <begin position="952"/>
        <end position="969"/>
    </location>
</feature>
<feature type="region of interest" description="Disordered" evidence="1">
    <location>
        <begin position="947"/>
        <end position="1062"/>
    </location>
</feature>
<sequence length="1133" mass="126312">MSLNPFEFDVVKGWTRISCVAFAALVACDLDVTDPANVALLKPLEPILDRAWLIAMGMSKDEQSFRNLSLSFRGSERQPPTVLQMALRFSNVMERQSASMSGNTESRLKKVVAFFNQSPGLNVKHMVDLEKETRDIMSNHLQFNKWKDSAFSTEQLRTTRWLLNSKAKNMPEALQEALTVSATAQAMLMELHVRTFLNSTRRMKPSSRGKARASVEEFEKLVDFSCIFARLRHVAKEVRSDNSVDDKLMVQSLPARLAGDESADVLAAQEQASASRVVDEFMQSNYWMGLVGDWATPAEVDKLIRAAAAKNQVAADKVNIIGWIDLTKVGVLTQKDINKVGVWSEKLIAKHPVGTCLVMSLPLLTGTAGCGALRGDIRKLEDKLIQHHIEFRSFFLPMDLNGLHHNRDMPAGFTLYLCVSDATLPSKGTAHRANRGASKVEKEDINCFASSKLWQSQLVSSAPRAIDESEFIIPGCSAIVSSAEGRRNYTDLQETAQWIGGTEIPKLILKDLLQCGTTAVPTIVVNATAYDGCLERACIEMGLPCVSQSDKQANFVTSIKLTKNFLLDMWKNKEGAMAERLPRYKPEADLENMPAEPVEPELRLCTILDGCLCLPRDVRQEFLTDAVRSPEWRKMLQEFDRVFGTHAEPEAAPVADGQAPVAFDWQKVCPGEITDKDPWHVEFDGKVKGKFQWCPELMAYLVECEADQASEETVHKKFRLYVEALGDYTIAATDPALTYGAGSWLLEGKAEQFITDNPQGHKAVLCEFTSDTVPVLLEESGNDGPLRSLREILQHCETNGMVDLELGGHSYSRPASVVQGVARDQFEVAPKNKMLWRPNQLQMSGLRSSNAASFFVSDVLESSAALTKVWRMRAYRAEKTLGAAKPLWFLKESLEMRMAQPVEPPGDATQDVGPRARDEILGQTIDAHRPERFEELFTEFDLFGAVDGDLPQPAGADDGQTQDGQPQDAGHNDSQPPRRKRFLRDMTEEEKAVEMERRKKKARENSKVWHEKWVSKGVLKAPAGSRDGGGDAREKPDHELAPEEPPKDDGPGDENQPDATVFVPDKDLLDAVISGDLRKTRMMYMNAWTDWKTKQPGSANTTTRKDLMDQANKEWLGSELRAQCQAARSNKVY</sequence>
<protein>
    <submittedName>
        <fullName evidence="2">Uncharacterized protein</fullName>
    </submittedName>
</protein>
<evidence type="ECO:0000313" key="2">
    <source>
        <dbReference type="EMBL" id="CAI3980375.1"/>
    </source>
</evidence>
<gene>
    <name evidence="2" type="ORF">C1SCF055_LOCUS8251</name>
</gene>
<dbReference type="EMBL" id="CAMXCT020000557">
    <property type="protein sequence ID" value="CAL1133750.1"/>
    <property type="molecule type" value="Genomic_DNA"/>
</dbReference>
<reference evidence="3 4" key="2">
    <citation type="submission" date="2024-05" db="EMBL/GenBank/DDBJ databases">
        <authorList>
            <person name="Chen Y."/>
            <person name="Shah S."/>
            <person name="Dougan E. K."/>
            <person name="Thang M."/>
            <person name="Chan C."/>
        </authorList>
    </citation>
    <scope>NUCLEOTIDE SEQUENCE [LARGE SCALE GENOMIC DNA]</scope>
</reference>